<reference evidence="1 2" key="1">
    <citation type="submission" date="2021-06" db="EMBL/GenBank/DDBJ databases">
        <authorList>
            <person name="Palmer J.M."/>
        </authorList>
    </citation>
    <scope>NUCLEOTIDE SEQUENCE [LARGE SCALE GENOMIC DNA]</scope>
    <source>
        <strain evidence="1 2">GA_2019</strain>
        <tissue evidence="1">Muscle</tissue>
    </source>
</reference>
<dbReference type="EMBL" id="JAHRIO010090374">
    <property type="protein sequence ID" value="MEQ2187765.1"/>
    <property type="molecule type" value="Genomic_DNA"/>
</dbReference>
<keyword evidence="2" id="KW-1185">Reference proteome</keyword>
<organism evidence="1 2">
    <name type="scientific">Goodea atripinnis</name>
    <dbReference type="NCBI Taxonomy" id="208336"/>
    <lineage>
        <taxon>Eukaryota</taxon>
        <taxon>Metazoa</taxon>
        <taxon>Chordata</taxon>
        <taxon>Craniata</taxon>
        <taxon>Vertebrata</taxon>
        <taxon>Euteleostomi</taxon>
        <taxon>Actinopterygii</taxon>
        <taxon>Neopterygii</taxon>
        <taxon>Teleostei</taxon>
        <taxon>Neoteleostei</taxon>
        <taxon>Acanthomorphata</taxon>
        <taxon>Ovalentaria</taxon>
        <taxon>Atherinomorphae</taxon>
        <taxon>Cyprinodontiformes</taxon>
        <taxon>Goodeidae</taxon>
        <taxon>Goodea</taxon>
    </lineage>
</organism>
<protein>
    <submittedName>
        <fullName evidence="1">Uncharacterized protein</fullName>
    </submittedName>
</protein>
<evidence type="ECO:0000313" key="1">
    <source>
        <dbReference type="EMBL" id="MEQ2187765.1"/>
    </source>
</evidence>
<accession>A0ABV0PWA6</accession>
<evidence type="ECO:0000313" key="2">
    <source>
        <dbReference type="Proteomes" id="UP001476798"/>
    </source>
</evidence>
<dbReference type="Proteomes" id="UP001476798">
    <property type="component" value="Unassembled WGS sequence"/>
</dbReference>
<proteinExistence type="predicted"/>
<name>A0ABV0PWA6_9TELE</name>
<sequence length="59" mass="6565">TKMWTNGTFCSTPSPFHFFPCHTWLTALSGHLYFCASLQKGSHPIPHDAAVEASMRAIQ</sequence>
<comment type="caution">
    <text evidence="1">The sequence shown here is derived from an EMBL/GenBank/DDBJ whole genome shotgun (WGS) entry which is preliminary data.</text>
</comment>
<gene>
    <name evidence="1" type="ORF">GOODEAATRI_007941</name>
</gene>
<feature type="non-terminal residue" evidence="1">
    <location>
        <position position="1"/>
    </location>
</feature>